<accession>A0AAW6E5W0</accession>
<evidence type="ECO:0000313" key="2">
    <source>
        <dbReference type="Proteomes" id="UP001211015"/>
    </source>
</evidence>
<name>A0AAW6E5W0_9FIRM</name>
<reference evidence="1" key="1">
    <citation type="submission" date="2023-01" db="EMBL/GenBank/DDBJ databases">
        <title>Human gut microbiome strain richness.</title>
        <authorList>
            <person name="Chen-Liaw A."/>
        </authorList>
    </citation>
    <scope>NUCLEOTIDE SEQUENCE</scope>
    <source>
        <strain evidence="1">1001275st1_F4_1001275B_160808</strain>
    </source>
</reference>
<dbReference type="AlphaFoldDB" id="A0AAW6E5W0"/>
<proteinExistence type="predicted"/>
<dbReference type="RefSeq" id="WP_195388233.1">
    <property type="nucleotide sequence ID" value="NZ_JADNGL010000006.1"/>
</dbReference>
<gene>
    <name evidence="1" type="ORF">PNU62_05075</name>
</gene>
<sequence length="125" mass="14606">MEKMIVTEYGRPIMMQKVKEFTQRTMFLADERVIPYAVFALLDSGELVNISNFDDMDTAEIAQIILDIFTEDKKAVFDVNLEVFGIRNFLEMLRYVSADSDYVYRILINELKQQLKSGELDVRFS</sequence>
<comment type="caution">
    <text evidence="1">The sequence shown here is derived from an EMBL/GenBank/DDBJ whole genome shotgun (WGS) entry which is preliminary data.</text>
</comment>
<protein>
    <submittedName>
        <fullName evidence="1">Uncharacterized protein</fullName>
    </submittedName>
</protein>
<dbReference type="Proteomes" id="UP001211015">
    <property type="component" value="Unassembled WGS sequence"/>
</dbReference>
<organism evidence="1 2">
    <name type="scientific">Ruminococcus bicirculans</name>
    <name type="common">ex Wegman et al. 2014</name>
    <dbReference type="NCBI Taxonomy" id="1160721"/>
    <lineage>
        <taxon>Bacteria</taxon>
        <taxon>Bacillati</taxon>
        <taxon>Bacillota</taxon>
        <taxon>Clostridia</taxon>
        <taxon>Eubacteriales</taxon>
        <taxon>Oscillospiraceae</taxon>
        <taxon>Ruminococcus</taxon>
    </lineage>
</organism>
<dbReference type="EMBL" id="JAQMLV010000005">
    <property type="protein sequence ID" value="MDB8744386.1"/>
    <property type="molecule type" value="Genomic_DNA"/>
</dbReference>
<evidence type="ECO:0000313" key="1">
    <source>
        <dbReference type="EMBL" id="MDB8744386.1"/>
    </source>
</evidence>